<dbReference type="Proteomes" id="UP000054549">
    <property type="component" value="Unassembled WGS sequence"/>
</dbReference>
<gene>
    <name evidence="1" type="ORF">M378DRAFT_170053</name>
</gene>
<evidence type="ECO:0000313" key="2">
    <source>
        <dbReference type="Proteomes" id="UP000054549"/>
    </source>
</evidence>
<organism evidence="1 2">
    <name type="scientific">Amanita muscaria (strain Koide BX008)</name>
    <dbReference type="NCBI Taxonomy" id="946122"/>
    <lineage>
        <taxon>Eukaryota</taxon>
        <taxon>Fungi</taxon>
        <taxon>Dikarya</taxon>
        <taxon>Basidiomycota</taxon>
        <taxon>Agaricomycotina</taxon>
        <taxon>Agaricomycetes</taxon>
        <taxon>Agaricomycetidae</taxon>
        <taxon>Agaricales</taxon>
        <taxon>Pluteineae</taxon>
        <taxon>Amanitaceae</taxon>
        <taxon>Amanita</taxon>
    </lineage>
</organism>
<sequence>TLTYSKTQLQRESLGPAHVFVSADSSWPSFVIQMCYHPSVAASPVNFGYLRMFRFFPQLDPSLSDDCANDETMNPSKGPRI</sequence>
<proteinExistence type="predicted"/>
<protein>
    <submittedName>
        <fullName evidence="1">Uncharacterized protein</fullName>
    </submittedName>
</protein>
<keyword evidence="2" id="KW-1185">Reference proteome</keyword>
<dbReference type="EMBL" id="KN818327">
    <property type="protein sequence ID" value="KIL58874.1"/>
    <property type="molecule type" value="Genomic_DNA"/>
</dbReference>
<feature type="non-terminal residue" evidence="1">
    <location>
        <position position="1"/>
    </location>
</feature>
<accession>A0A0C2SXL1</accession>
<evidence type="ECO:0000313" key="1">
    <source>
        <dbReference type="EMBL" id="KIL58874.1"/>
    </source>
</evidence>
<dbReference type="InParanoid" id="A0A0C2SXL1"/>
<dbReference type="AlphaFoldDB" id="A0A0C2SXL1"/>
<name>A0A0C2SXL1_AMAMK</name>
<dbReference type="HOGENOM" id="CLU_2580162_0_0_1"/>
<reference evidence="1 2" key="1">
    <citation type="submission" date="2014-04" db="EMBL/GenBank/DDBJ databases">
        <title>Evolutionary Origins and Diversification of the Mycorrhizal Mutualists.</title>
        <authorList>
            <consortium name="DOE Joint Genome Institute"/>
            <consortium name="Mycorrhizal Genomics Consortium"/>
            <person name="Kohler A."/>
            <person name="Kuo A."/>
            <person name="Nagy L.G."/>
            <person name="Floudas D."/>
            <person name="Copeland A."/>
            <person name="Barry K.W."/>
            <person name="Cichocki N."/>
            <person name="Veneault-Fourrey C."/>
            <person name="LaButti K."/>
            <person name="Lindquist E.A."/>
            <person name="Lipzen A."/>
            <person name="Lundell T."/>
            <person name="Morin E."/>
            <person name="Murat C."/>
            <person name="Riley R."/>
            <person name="Ohm R."/>
            <person name="Sun H."/>
            <person name="Tunlid A."/>
            <person name="Henrissat B."/>
            <person name="Grigoriev I.V."/>
            <person name="Hibbett D.S."/>
            <person name="Martin F."/>
        </authorList>
    </citation>
    <scope>NUCLEOTIDE SEQUENCE [LARGE SCALE GENOMIC DNA]</scope>
    <source>
        <strain evidence="1 2">Koide BX008</strain>
    </source>
</reference>